<evidence type="ECO:0000256" key="1">
    <source>
        <dbReference type="ARBA" id="ARBA00011080"/>
    </source>
</evidence>
<dbReference type="Gene3D" id="1.10.268.10">
    <property type="entry name" value="Topoisomerase, domain 3"/>
    <property type="match status" value="1"/>
</dbReference>
<feature type="compositionally biased region" description="Basic and acidic residues" evidence="4">
    <location>
        <begin position="468"/>
        <end position="487"/>
    </location>
</feature>
<feature type="domain" description="Topo IIA-type catalytic" evidence="6">
    <location>
        <begin position="1"/>
        <end position="401"/>
    </location>
</feature>
<evidence type="ECO:0000259" key="6">
    <source>
        <dbReference type="PROSITE" id="PS52040"/>
    </source>
</evidence>
<dbReference type="Gene3D" id="3.30.1360.40">
    <property type="match status" value="1"/>
</dbReference>
<reference evidence="8" key="1">
    <citation type="submission" date="2022-11" db="UniProtKB">
        <authorList>
            <consortium name="WormBaseParasite"/>
        </authorList>
    </citation>
    <scope>IDENTIFICATION</scope>
</reference>
<dbReference type="Gene3D" id="3.90.199.10">
    <property type="entry name" value="Topoisomerase II, domain 5"/>
    <property type="match status" value="1"/>
</dbReference>
<keyword evidence="5" id="KW-0732">Signal</keyword>
<dbReference type="InterPro" id="IPR013757">
    <property type="entry name" value="Topo_IIA_A_a_sf"/>
</dbReference>
<keyword evidence="7" id="KW-1185">Reference proteome</keyword>
<evidence type="ECO:0000256" key="2">
    <source>
        <dbReference type="ARBA" id="ARBA00023125"/>
    </source>
</evidence>
<evidence type="ECO:0000313" key="8">
    <source>
        <dbReference type="WBParaSite" id="jg21341"/>
    </source>
</evidence>
<dbReference type="InterPro" id="IPR002205">
    <property type="entry name" value="Topo_IIA_dom_A"/>
</dbReference>
<keyword evidence="3" id="KW-0799">Topoisomerase</keyword>
<dbReference type="AlphaFoldDB" id="A0A915DNU4"/>
<protein>
    <submittedName>
        <fullName evidence="8">DNA topoisomerase type IIA domain-containing protein</fullName>
    </submittedName>
</protein>
<dbReference type="GO" id="GO:0003918">
    <property type="term" value="F:DNA topoisomerase type II (double strand cut, ATP-hydrolyzing) activity"/>
    <property type="evidence" value="ECO:0007669"/>
    <property type="project" value="UniProtKB-EC"/>
</dbReference>
<organism evidence="7 8">
    <name type="scientific">Ditylenchus dipsaci</name>
    <dbReference type="NCBI Taxonomy" id="166011"/>
    <lineage>
        <taxon>Eukaryota</taxon>
        <taxon>Metazoa</taxon>
        <taxon>Ecdysozoa</taxon>
        <taxon>Nematoda</taxon>
        <taxon>Chromadorea</taxon>
        <taxon>Rhabditida</taxon>
        <taxon>Tylenchina</taxon>
        <taxon>Tylenchomorpha</taxon>
        <taxon>Sphaerularioidea</taxon>
        <taxon>Anguinidae</taxon>
        <taxon>Anguininae</taxon>
        <taxon>Ditylenchus</taxon>
    </lineage>
</organism>
<feature type="chain" id="PRO_5037770325" evidence="5">
    <location>
        <begin position="20"/>
        <end position="614"/>
    </location>
</feature>
<dbReference type="SMART" id="SM00434">
    <property type="entry name" value="TOP4c"/>
    <property type="match status" value="1"/>
</dbReference>
<dbReference type="InterPro" id="IPR013758">
    <property type="entry name" value="Topo_IIA_A/C_ab"/>
</dbReference>
<dbReference type="GO" id="GO:0006265">
    <property type="term" value="P:DNA topological change"/>
    <property type="evidence" value="ECO:0007669"/>
    <property type="project" value="UniProtKB-UniRule"/>
</dbReference>
<dbReference type="GO" id="GO:0000712">
    <property type="term" value="P:resolution of meiotic recombination intermediates"/>
    <property type="evidence" value="ECO:0007669"/>
    <property type="project" value="TreeGrafter"/>
</dbReference>
<dbReference type="InterPro" id="IPR001154">
    <property type="entry name" value="TopoII_euk"/>
</dbReference>
<dbReference type="Pfam" id="PF00521">
    <property type="entry name" value="DNA_topoisoIV"/>
    <property type="match status" value="1"/>
</dbReference>
<dbReference type="Proteomes" id="UP000887574">
    <property type="component" value="Unplaced"/>
</dbReference>
<feature type="active site" description="O-(5'-phospho-DNA)-tyrosine intermediate" evidence="3">
    <location>
        <position position="50"/>
    </location>
</feature>
<dbReference type="PANTHER" id="PTHR10169:SF62">
    <property type="entry name" value="DNA TOPOISOMERASE 2 TOP-2-RELATED"/>
    <property type="match status" value="1"/>
</dbReference>
<evidence type="ECO:0000256" key="5">
    <source>
        <dbReference type="SAM" id="SignalP"/>
    </source>
</evidence>
<dbReference type="GO" id="GO:0003677">
    <property type="term" value="F:DNA binding"/>
    <property type="evidence" value="ECO:0007669"/>
    <property type="project" value="UniProtKB-UniRule"/>
</dbReference>
<name>A0A915DNU4_9BILA</name>
<dbReference type="GO" id="GO:0005634">
    <property type="term" value="C:nucleus"/>
    <property type="evidence" value="ECO:0007669"/>
    <property type="project" value="TreeGrafter"/>
</dbReference>
<feature type="signal peptide" evidence="5">
    <location>
        <begin position="1"/>
        <end position="19"/>
    </location>
</feature>
<comment type="catalytic activity">
    <reaction evidence="3">
        <text>ATP-dependent breakage, passage and rejoining of double-stranded DNA.</text>
        <dbReference type="EC" id="5.6.2.2"/>
    </reaction>
</comment>
<dbReference type="PANTHER" id="PTHR10169">
    <property type="entry name" value="DNA TOPOISOMERASE/GYRASE"/>
    <property type="match status" value="1"/>
</dbReference>
<dbReference type="InterPro" id="IPR050634">
    <property type="entry name" value="DNA_Topoisomerase_II"/>
</dbReference>
<feature type="compositionally biased region" description="Acidic residues" evidence="4">
    <location>
        <begin position="596"/>
        <end position="614"/>
    </location>
</feature>
<feature type="compositionally biased region" description="Acidic residues" evidence="4">
    <location>
        <begin position="328"/>
        <end position="337"/>
    </location>
</feature>
<comment type="similarity">
    <text evidence="1">Belongs to the type II topoisomerase family.</text>
</comment>
<evidence type="ECO:0000313" key="7">
    <source>
        <dbReference type="Proteomes" id="UP000887574"/>
    </source>
</evidence>
<feature type="compositionally biased region" description="Basic and acidic residues" evidence="4">
    <location>
        <begin position="513"/>
        <end position="522"/>
    </location>
</feature>
<feature type="region of interest" description="Disordered" evidence="4">
    <location>
        <begin position="593"/>
        <end position="614"/>
    </location>
</feature>
<dbReference type="SUPFAM" id="SSF56719">
    <property type="entry name" value="Type II DNA topoisomerase"/>
    <property type="match status" value="1"/>
</dbReference>
<dbReference type="GO" id="GO:0000819">
    <property type="term" value="P:sister chromatid segregation"/>
    <property type="evidence" value="ECO:0007669"/>
    <property type="project" value="TreeGrafter"/>
</dbReference>
<keyword evidence="3" id="KW-0413">Isomerase</keyword>
<dbReference type="PROSITE" id="PS52040">
    <property type="entry name" value="TOPO_IIA"/>
    <property type="match status" value="1"/>
</dbReference>
<dbReference type="PRINTS" id="PR01158">
    <property type="entry name" value="TOPISMRASEII"/>
</dbReference>
<dbReference type="InterPro" id="IPR013760">
    <property type="entry name" value="Topo_IIA-like_dom_sf"/>
</dbReference>
<evidence type="ECO:0000256" key="3">
    <source>
        <dbReference type="PROSITE-ProRule" id="PRU01384"/>
    </source>
</evidence>
<proteinExistence type="inferred from homology"/>
<feature type="region of interest" description="Disordered" evidence="4">
    <location>
        <begin position="468"/>
        <end position="538"/>
    </location>
</feature>
<dbReference type="GO" id="GO:0005524">
    <property type="term" value="F:ATP binding"/>
    <property type="evidence" value="ECO:0007669"/>
    <property type="project" value="InterPro"/>
</dbReference>
<feature type="region of interest" description="Disordered" evidence="4">
    <location>
        <begin position="328"/>
        <end position="351"/>
    </location>
</feature>
<accession>A0A915DNU4</accession>
<sequence>MLIMSALFLVLEWLNQVKGGLRRLNNINLLLPLVNVGSTARGKELASARYIFTQLNPVTKTLFGCYEKCACAFFMKRIKGLSRSGDCPIIQPSWSMVLKESTGWSTKVPSYNPRDIVEKHRRLIRGEPLQKMHFTGSIVQMDATRYVVSGEIGTLSDDSLEITELPVKTWTQTYKESVIEPLLKGTVKFIVKMSPEKLREMEREGLHKTFKLQTVINTTCMVLFDASGCLRRFTSPEEICEEFFTTRKKIYLDRKRWMEGMLKAQSDRLSEQARFILLKIENKIHIENKRKTHIIEQLVKHSFLPDPVKKWKDAQKKRELEMLCEANVDEEDEEQDETAAGAQQPDTGALDKRVSDYDYLDGYVEALDGRQGQAASREPLEGRRTAYSLSKSWSDLWEADLEEFMLHWTSRSKRSETILKRASAKQPLEDHEAGRACQQEETVYFGHGGEAESQRHQDSATLDAVAEKYKLKKPQEVRQNRKDEKAKSTTQEEEDAAAVDKPKVTRAPRKKKVESDATEGPRSKKMKKEADGSDSDFIDDIEDELEVVVPKLKNLTKKPVAKRESLDTFMEPVGIGLVEKRTIPSRATKTARVIIDDDSSESNVEENNDSDYIP</sequence>
<evidence type="ECO:0000256" key="4">
    <source>
        <dbReference type="SAM" id="MobiDB-lite"/>
    </source>
</evidence>
<keyword evidence="2 3" id="KW-0238">DNA-binding</keyword>
<dbReference type="WBParaSite" id="jg21341">
    <property type="protein sequence ID" value="jg21341"/>
    <property type="gene ID" value="jg21341"/>
</dbReference>